<dbReference type="AlphaFoldDB" id="A0A8J5EPK2"/>
<organism evidence="1 2">
    <name type="scientific">Zingiber officinale</name>
    <name type="common">Ginger</name>
    <name type="synonym">Amomum zingiber</name>
    <dbReference type="NCBI Taxonomy" id="94328"/>
    <lineage>
        <taxon>Eukaryota</taxon>
        <taxon>Viridiplantae</taxon>
        <taxon>Streptophyta</taxon>
        <taxon>Embryophyta</taxon>
        <taxon>Tracheophyta</taxon>
        <taxon>Spermatophyta</taxon>
        <taxon>Magnoliopsida</taxon>
        <taxon>Liliopsida</taxon>
        <taxon>Zingiberales</taxon>
        <taxon>Zingiberaceae</taxon>
        <taxon>Zingiber</taxon>
    </lineage>
</organism>
<dbReference type="PANTHER" id="PTHR33413">
    <property type="entry name" value="EXPRESSED PROTEIN"/>
    <property type="match status" value="1"/>
</dbReference>
<proteinExistence type="predicted"/>
<dbReference type="InterPro" id="IPR025322">
    <property type="entry name" value="PADRE_dom"/>
</dbReference>
<name>A0A8J5EPK2_ZINOF</name>
<dbReference type="Proteomes" id="UP000734854">
    <property type="component" value="Unassembled WGS sequence"/>
</dbReference>
<sequence>MGNCQTTDVVAVLIQHPDGRTEKANCPLSASHVMAANPGHYVAVVITLISQRRSSSSSASATADDRREKVVRYLKLLGPEEPLQLGHFYRLVSFEDVLREFGTKRRVRLSKLLSKKKEIIKKSCDGEANASAASSSPVSCDILNICEGSRIRRGGNAETRNIPLHGERKAGSMEANLADHL</sequence>
<comment type="caution">
    <text evidence="1">The sequence shown here is derived from an EMBL/GenBank/DDBJ whole genome shotgun (WGS) entry which is preliminary data.</text>
</comment>
<evidence type="ECO:0000313" key="1">
    <source>
        <dbReference type="EMBL" id="KAG6469111.1"/>
    </source>
</evidence>
<keyword evidence="2" id="KW-1185">Reference proteome</keyword>
<dbReference type="EMBL" id="JACMSC010000022">
    <property type="protein sequence ID" value="KAG6469111.1"/>
    <property type="molecule type" value="Genomic_DNA"/>
</dbReference>
<dbReference type="PANTHER" id="PTHR33413:SF1">
    <property type="entry name" value="EXPRESSED PROTEIN"/>
    <property type="match status" value="1"/>
</dbReference>
<gene>
    <name evidence="1" type="ORF">ZIOFF_073809</name>
</gene>
<protein>
    <submittedName>
        <fullName evidence="1">Uncharacterized protein</fullName>
    </submittedName>
</protein>
<accession>A0A8J5EPK2</accession>
<dbReference type="Pfam" id="PF14009">
    <property type="entry name" value="PADRE"/>
    <property type="match status" value="1"/>
</dbReference>
<evidence type="ECO:0000313" key="2">
    <source>
        <dbReference type="Proteomes" id="UP000734854"/>
    </source>
</evidence>
<reference evidence="1 2" key="1">
    <citation type="submission" date="2020-08" db="EMBL/GenBank/DDBJ databases">
        <title>Plant Genome Project.</title>
        <authorList>
            <person name="Zhang R.-G."/>
        </authorList>
    </citation>
    <scope>NUCLEOTIDE SEQUENCE [LARGE SCALE GENOMIC DNA]</scope>
    <source>
        <tissue evidence="1">Rhizome</tissue>
    </source>
</reference>